<dbReference type="AlphaFoldDB" id="A0A2I0TWV3"/>
<accession>A0A2I0TWV3</accession>
<protein>
    <submittedName>
        <fullName evidence="1">Uncharacterized protein</fullName>
    </submittedName>
</protein>
<organism evidence="1 2">
    <name type="scientific">Limosa lapponica baueri</name>
    <dbReference type="NCBI Taxonomy" id="1758121"/>
    <lineage>
        <taxon>Eukaryota</taxon>
        <taxon>Metazoa</taxon>
        <taxon>Chordata</taxon>
        <taxon>Craniata</taxon>
        <taxon>Vertebrata</taxon>
        <taxon>Euteleostomi</taxon>
        <taxon>Archelosauria</taxon>
        <taxon>Archosauria</taxon>
        <taxon>Dinosauria</taxon>
        <taxon>Saurischia</taxon>
        <taxon>Theropoda</taxon>
        <taxon>Coelurosauria</taxon>
        <taxon>Aves</taxon>
        <taxon>Neognathae</taxon>
        <taxon>Neoaves</taxon>
        <taxon>Charadriiformes</taxon>
        <taxon>Scolopacidae</taxon>
        <taxon>Limosa</taxon>
    </lineage>
</organism>
<name>A0A2I0TWV3_LIMLA</name>
<evidence type="ECO:0000313" key="1">
    <source>
        <dbReference type="EMBL" id="PKU38310.1"/>
    </source>
</evidence>
<proteinExistence type="predicted"/>
<evidence type="ECO:0000313" key="2">
    <source>
        <dbReference type="Proteomes" id="UP000233556"/>
    </source>
</evidence>
<reference evidence="2" key="2">
    <citation type="submission" date="2017-12" db="EMBL/GenBank/DDBJ databases">
        <title>Genome sequence of the Bar-tailed Godwit (Limosa lapponica baueri).</title>
        <authorList>
            <person name="Lima N.C.B."/>
            <person name="Parody-Merino A.M."/>
            <person name="Battley P.F."/>
            <person name="Fidler A.E."/>
            <person name="Prosdocimi F."/>
        </authorList>
    </citation>
    <scope>NUCLEOTIDE SEQUENCE [LARGE SCALE GENOMIC DNA]</scope>
</reference>
<reference evidence="2" key="1">
    <citation type="submission" date="2017-11" db="EMBL/GenBank/DDBJ databases">
        <authorList>
            <person name="Lima N.C."/>
            <person name="Parody-Merino A.M."/>
            <person name="Battley P.F."/>
            <person name="Fidler A.E."/>
            <person name="Prosdocimi F."/>
        </authorList>
    </citation>
    <scope>NUCLEOTIDE SEQUENCE [LARGE SCALE GENOMIC DNA]</scope>
</reference>
<keyword evidence="2" id="KW-1185">Reference proteome</keyword>
<dbReference type="EMBL" id="KZ506787">
    <property type="protein sequence ID" value="PKU38310.1"/>
    <property type="molecule type" value="Genomic_DNA"/>
</dbReference>
<gene>
    <name evidence="1" type="ORF">llap_11388</name>
</gene>
<sequence>MIRQLPQENAVGDGVKGLIKVQLDNVHSLPRIEKVAHMVIERDQLNCSQVHSLLQDDRSYLRFKNTGQEIPIEMEAVDFMNKCCDFSQSDQLRDLALCTYPVPQHSLFDMSPNVLLGTAEAEFLVAGTRDKQSVIFRLEVASLETSIEAGL</sequence>
<dbReference type="OrthoDB" id="9400281at2759"/>
<dbReference type="Proteomes" id="UP000233556">
    <property type="component" value="Unassembled WGS sequence"/>
</dbReference>